<dbReference type="InterPro" id="IPR035979">
    <property type="entry name" value="RBD_domain_sf"/>
</dbReference>
<feature type="compositionally biased region" description="Basic and acidic residues" evidence="5">
    <location>
        <begin position="821"/>
        <end position="830"/>
    </location>
</feature>
<feature type="region of interest" description="Disordered" evidence="5">
    <location>
        <begin position="359"/>
        <end position="380"/>
    </location>
</feature>
<comment type="similarity">
    <text evidence="1">Belongs to the 5'-AMP-activated protein kinase beta subunit family.</text>
</comment>
<dbReference type="Proteomes" id="UP001437256">
    <property type="component" value="Unassembled WGS sequence"/>
</dbReference>
<dbReference type="Pfam" id="PF00076">
    <property type="entry name" value="RRM_1"/>
    <property type="match status" value="2"/>
</dbReference>
<feature type="domain" description="RRM" evidence="6">
    <location>
        <begin position="34"/>
        <end position="117"/>
    </location>
</feature>
<evidence type="ECO:0000313" key="7">
    <source>
        <dbReference type="EMBL" id="KAL0069170.1"/>
    </source>
</evidence>
<dbReference type="InterPro" id="IPR000504">
    <property type="entry name" value="RRM_dom"/>
</dbReference>
<evidence type="ECO:0000256" key="2">
    <source>
        <dbReference type="ARBA" id="ARBA00022737"/>
    </source>
</evidence>
<feature type="domain" description="RRM" evidence="6">
    <location>
        <begin position="389"/>
        <end position="470"/>
    </location>
</feature>
<feature type="compositionally biased region" description="Polar residues" evidence="5">
    <location>
        <begin position="359"/>
        <end position="377"/>
    </location>
</feature>
<dbReference type="Gene3D" id="6.20.250.60">
    <property type="match status" value="1"/>
</dbReference>
<feature type="domain" description="RRM" evidence="6">
    <location>
        <begin position="129"/>
        <end position="206"/>
    </location>
</feature>
<evidence type="ECO:0000256" key="4">
    <source>
        <dbReference type="PROSITE-ProRule" id="PRU00176"/>
    </source>
</evidence>
<gene>
    <name evidence="7" type="primary">GAL83_2</name>
    <name evidence="7" type="ORF">AAF712_003858</name>
</gene>
<dbReference type="CDD" id="cd00590">
    <property type="entry name" value="RRM_SF"/>
    <property type="match status" value="2"/>
</dbReference>
<dbReference type="PROSITE" id="PS50102">
    <property type="entry name" value="RRM"/>
    <property type="match status" value="3"/>
</dbReference>
<feature type="compositionally biased region" description="Basic and acidic residues" evidence="5">
    <location>
        <begin position="616"/>
        <end position="633"/>
    </location>
</feature>
<dbReference type="SUPFAM" id="SSF54928">
    <property type="entry name" value="RNA-binding domain, RBD"/>
    <property type="match status" value="3"/>
</dbReference>
<dbReference type="SMART" id="SM00360">
    <property type="entry name" value="RRM"/>
    <property type="match status" value="3"/>
</dbReference>
<reference evidence="7 8" key="1">
    <citation type="submission" date="2024-05" db="EMBL/GenBank/DDBJ databases">
        <title>A draft genome resource for the thread blight pathogen Marasmius tenuissimus strain MS-2.</title>
        <authorList>
            <person name="Yulfo-Soto G.E."/>
            <person name="Baruah I.K."/>
            <person name="Amoako-Attah I."/>
            <person name="Bukari Y."/>
            <person name="Meinhardt L.W."/>
            <person name="Bailey B.A."/>
            <person name="Cohen S.P."/>
        </authorList>
    </citation>
    <scope>NUCLEOTIDE SEQUENCE [LARGE SCALE GENOMIC DNA]</scope>
    <source>
        <strain evidence="7 8">MS-2</strain>
    </source>
</reference>
<organism evidence="7 8">
    <name type="scientific">Marasmius tenuissimus</name>
    <dbReference type="NCBI Taxonomy" id="585030"/>
    <lineage>
        <taxon>Eukaryota</taxon>
        <taxon>Fungi</taxon>
        <taxon>Dikarya</taxon>
        <taxon>Basidiomycota</taxon>
        <taxon>Agaricomycotina</taxon>
        <taxon>Agaricomycetes</taxon>
        <taxon>Agaricomycetidae</taxon>
        <taxon>Agaricales</taxon>
        <taxon>Marasmiineae</taxon>
        <taxon>Marasmiaceae</taxon>
        <taxon>Marasmius</taxon>
    </lineage>
</organism>
<evidence type="ECO:0000313" key="8">
    <source>
        <dbReference type="Proteomes" id="UP001437256"/>
    </source>
</evidence>
<feature type="region of interest" description="Disordered" evidence="5">
    <location>
        <begin position="611"/>
        <end position="670"/>
    </location>
</feature>
<feature type="region of interest" description="Disordered" evidence="5">
    <location>
        <begin position="846"/>
        <end position="884"/>
    </location>
</feature>
<keyword evidence="8" id="KW-1185">Reference proteome</keyword>
<keyword evidence="3 4" id="KW-0694">RNA-binding</keyword>
<dbReference type="SMART" id="SM01010">
    <property type="entry name" value="AMPKBI"/>
    <property type="match status" value="1"/>
</dbReference>
<name>A0ABR3A6Q1_9AGAR</name>
<dbReference type="EMBL" id="JBBXMP010000014">
    <property type="protein sequence ID" value="KAL0069170.1"/>
    <property type="molecule type" value="Genomic_DNA"/>
</dbReference>
<dbReference type="InterPro" id="IPR006828">
    <property type="entry name" value="ASC_dom"/>
</dbReference>
<evidence type="ECO:0000256" key="3">
    <source>
        <dbReference type="ARBA" id="ARBA00022884"/>
    </source>
</evidence>
<keyword evidence="2" id="KW-0677">Repeat</keyword>
<feature type="region of interest" description="Disordered" evidence="5">
    <location>
        <begin position="807"/>
        <end position="832"/>
    </location>
</feature>
<feature type="compositionally biased region" description="Low complexity" evidence="5">
    <location>
        <begin position="869"/>
        <end position="884"/>
    </location>
</feature>
<dbReference type="Gene3D" id="3.30.70.330">
    <property type="match status" value="3"/>
</dbReference>
<dbReference type="PANTHER" id="PTHR24012">
    <property type="entry name" value="RNA BINDING PROTEIN"/>
    <property type="match status" value="1"/>
</dbReference>
<accession>A0ABR3A6Q1</accession>
<protein>
    <submittedName>
        <fullName evidence="7">Galactose metabolism-related protein</fullName>
    </submittedName>
</protein>
<dbReference type="SUPFAM" id="SSF160219">
    <property type="entry name" value="AMPKBI-like"/>
    <property type="match status" value="1"/>
</dbReference>
<evidence type="ECO:0000256" key="1">
    <source>
        <dbReference type="ARBA" id="ARBA00010926"/>
    </source>
</evidence>
<dbReference type="InterPro" id="IPR037256">
    <property type="entry name" value="ASC_dom_sf"/>
</dbReference>
<feature type="compositionally biased region" description="Polar residues" evidence="5">
    <location>
        <begin position="649"/>
        <end position="662"/>
    </location>
</feature>
<evidence type="ECO:0000259" key="6">
    <source>
        <dbReference type="PROSITE" id="PS50102"/>
    </source>
</evidence>
<proteinExistence type="inferred from homology"/>
<dbReference type="InterPro" id="IPR012677">
    <property type="entry name" value="Nucleotide-bd_a/b_plait_sf"/>
</dbReference>
<evidence type="ECO:0000256" key="5">
    <source>
        <dbReference type="SAM" id="MobiDB-lite"/>
    </source>
</evidence>
<comment type="caution">
    <text evidence="7">The sequence shown here is derived from an EMBL/GenBank/DDBJ whole genome shotgun (WGS) entry which is preliminary data.</text>
</comment>
<dbReference type="Pfam" id="PF04739">
    <property type="entry name" value="AMPKBI"/>
    <property type="match status" value="1"/>
</dbReference>
<sequence>MPFNLHHTSSIRLKCWSSSLTRGLASSASHAPRKTVYIRNIPFQSDATDLRQLAERYGPLYRVTLHSDNWDRPAGFGYVEFQNEKDAQRFHDAVNAKRESLSSDGHGRELGAELVRGASDRKRPMPQSNVLHLTQFLTAPTVDEVRPHLERFGKTVASVIVGRGYTRSFVEVKFTSRETAVQAYNELQRTPIIFKGTKIAVDYGSRGMRPPATNLLYFRGTIRALMPEEELVEMLKPHESMIQGIKFLPPAPGRSYISGHIRCTSKDAATAVKQAYRDKLMLEYSFRTRFLQFKVKDSEIPRKKDLIELLRPYRIKALKFTQQPEGPFLSGHIEFANANAAADFKLEFDNCFQLTFTSPPSQKQSEDASGSLITPPQVQERRNAPVSDRLVLLENISTRTTVEQVEDLAGTYAPVARVIIPQLTSGQSAGFANVQFKSAAGAKAFYEAVRDARRGVLFDGQWVTARMIDEMTFELLVQRFEEDVVDINIAKRTSKPFVQILFSSPEAARQAKLVLGRREERSSLGLNGQIDVFYAKKVVKSVHKRPPREPLTPEARPRVHPGTWEPDKLYFLPRRDPTKEYMTGIIHCDDVSAAATVMEACRGADWIQLSYPRSHGRPDEVTRNHRPEDKSKPDTTPGLTQKIKKHVNTETTPSSASGSSERQGVPLTRDYDSIHITQRLRRKWNRVPPDPKAISWHGLDAPALDVGDGGAAVDRDELVWEDLPELDPDADWEVDVALKRVLIFHHKEQLGPLTASNLLYQRYLPPPTSPNIHRRQISIVERNPEAVNYVAVGLASPTDDERVVNVVPRDDDWESTSPTHRLFDESDRNDSSSASIVSSVFSSADSTTSSAWDSIDEDEKAEEIHYDCPSHPSSPIQSSHSHPYPTAVRYEPGWTSEIPLELIKATAEEETYLLRMEEQESEETESDSRYTRIPTPDIPVAPALPRALDRAILNRSTGRRGSQKEAAPSPPISPGSDCGSYSSVERTSSYAAGAASVITAPTLHEKIEDDKPFLTVPTHAVLGHLATTAIKHGVVAMASTTRYKSKVSSHCPVIRSPYLMLALEFMTTVYYKPLP</sequence>
<feature type="region of interest" description="Disordered" evidence="5">
    <location>
        <begin position="916"/>
        <end position="983"/>
    </location>
</feature>